<dbReference type="PROSITE" id="PS51502">
    <property type="entry name" value="S_R_A_B_BARREL"/>
    <property type="match status" value="1"/>
</dbReference>
<dbReference type="AlphaFoldDB" id="A0AAE5A8L7"/>
<comment type="caution">
    <text evidence="2">The sequence shown here is derived from an EMBL/GenBank/DDBJ whole genome shotgun (WGS) entry which is preliminary data.</text>
</comment>
<reference evidence="2" key="1">
    <citation type="submission" date="2023-10" db="EMBL/GenBank/DDBJ databases">
        <title>Development of a sustainable strategy for remediation of hydrocarbon-contaminated territories based on the waste exchange concept.</title>
        <authorList>
            <person name="Krivoruchko A."/>
        </authorList>
    </citation>
    <scope>NUCLEOTIDE SEQUENCE</scope>
    <source>
        <strain evidence="2">IEGM 68</strain>
    </source>
</reference>
<proteinExistence type="predicted"/>
<accession>A0AAE5A8L7</accession>
<protein>
    <submittedName>
        <fullName evidence="2">Dabb family protein</fullName>
    </submittedName>
</protein>
<dbReference type="SUPFAM" id="SSF54909">
    <property type="entry name" value="Dimeric alpha+beta barrel"/>
    <property type="match status" value="1"/>
</dbReference>
<dbReference type="EMBL" id="JAWLUP010000063">
    <property type="protein sequence ID" value="MDV7266904.1"/>
    <property type="molecule type" value="Genomic_DNA"/>
</dbReference>
<dbReference type="Proteomes" id="UP001185863">
    <property type="component" value="Unassembled WGS sequence"/>
</dbReference>
<evidence type="ECO:0000259" key="1">
    <source>
        <dbReference type="PROSITE" id="PS51502"/>
    </source>
</evidence>
<dbReference type="InterPro" id="IPR011008">
    <property type="entry name" value="Dimeric_a/b-barrel"/>
</dbReference>
<name>A0AAE5A8L7_9NOCA</name>
<dbReference type="InterPro" id="IPR013097">
    <property type="entry name" value="Dabb"/>
</dbReference>
<sequence length="104" mass="11497">MPMGHVITLTFTHDTPEHVFTALSASLDKLASACQGIESYWHGKDLRLRETTADYAVTAIFRDHDAFTAYLAAPAHVRLNAELVQPYLAEKSSVQFDVPATTHP</sequence>
<gene>
    <name evidence="2" type="ORF">R4315_20445</name>
</gene>
<evidence type="ECO:0000313" key="3">
    <source>
        <dbReference type="Proteomes" id="UP001185863"/>
    </source>
</evidence>
<dbReference type="SMART" id="SM00886">
    <property type="entry name" value="Dabb"/>
    <property type="match status" value="1"/>
</dbReference>
<dbReference type="Gene3D" id="3.30.70.100">
    <property type="match status" value="1"/>
</dbReference>
<organism evidence="2 3">
    <name type="scientific">Rhodococcus oxybenzonivorans</name>
    <dbReference type="NCBI Taxonomy" id="1990687"/>
    <lineage>
        <taxon>Bacteria</taxon>
        <taxon>Bacillati</taxon>
        <taxon>Actinomycetota</taxon>
        <taxon>Actinomycetes</taxon>
        <taxon>Mycobacteriales</taxon>
        <taxon>Nocardiaceae</taxon>
        <taxon>Rhodococcus</taxon>
    </lineage>
</organism>
<evidence type="ECO:0000313" key="2">
    <source>
        <dbReference type="EMBL" id="MDV7266904.1"/>
    </source>
</evidence>
<dbReference type="RefSeq" id="WP_213573832.1">
    <property type="nucleotide sequence ID" value="NZ_JAWLUP010000063.1"/>
</dbReference>
<dbReference type="Pfam" id="PF07876">
    <property type="entry name" value="Dabb"/>
    <property type="match status" value="1"/>
</dbReference>
<feature type="domain" description="Stress-response A/B barrel" evidence="1">
    <location>
        <begin position="3"/>
        <end position="96"/>
    </location>
</feature>